<evidence type="ECO:0008006" key="4">
    <source>
        <dbReference type="Google" id="ProtNLM"/>
    </source>
</evidence>
<dbReference type="InterPro" id="IPR032092">
    <property type="entry name" value="PilW"/>
</dbReference>
<keyword evidence="1" id="KW-0812">Transmembrane</keyword>
<evidence type="ECO:0000256" key="1">
    <source>
        <dbReference type="SAM" id="Phobius"/>
    </source>
</evidence>
<dbReference type="Pfam" id="PF16074">
    <property type="entry name" value="PilW"/>
    <property type="match status" value="1"/>
</dbReference>
<dbReference type="Proteomes" id="UP000321201">
    <property type="component" value="Unassembled WGS sequence"/>
</dbReference>
<keyword evidence="1" id="KW-1133">Transmembrane helix</keyword>
<dbReference type="RefSeq" id="WP_147799737.1">
    <property type="nucleotide sequence ID" value="NZ_VPFL01000009.1"/>
</dbReference>
<dbReference type="AlphaFoldDB" id="A0A5C7EV95"/>
<dbReference type="InParanoid" id="A0A5C7EV95"/>
<comment type="caution">
    <text evidence="2">The sequence shown here is derived from an EMBL/GenBank/DDBJ whole genome shotgun (WGS) entry which is preliminary data.</text>
</comment>
<dbReference type="EMBL" id="VPFL01000009">
    <property type="protein sequence ID" value="TXF11997.1"/>
    <property type="molecule type" value="Genomic_DNA"/>
</dbReference>
<evidence type="ECO:0000313" key="3">
    <source>
        <dbReference type="Proteomes" id="UP000321201"/>
    </source>
</evidence>
<gene>
    <name evidence="2" type="ORF">FR698_08080</name>
</gene>
<name>A0A5C7EV95_9PROT</name>
<feature type="transmembrane region" description="Helical" evidence="1">
    <location>
        <begin position="12"/>
        <end position="38"/>
    </location>
</feature>
<keyword evidence="3" id="KW-1185">Reference proteome</keyword>
<accession>A0A5C7EV95</accession>
<reference evidence="2 3" key="1">
    <citation type="submission" date="2019-08" db="EMBL/GenBank/DDBJ databases">
        <title>Pelomicrobium methylotrophicum gen. nov., sp. nov. a moderately thermophilic, facultatively anaerobic, lithoautotrophic and methylotrophic bacterium isolated from a terrestrial mud volcano.</title>
        <authorList>
            <person name="Slobodkina G.B."/>
            <person name="Merkel A.Y."/>
            <person name="Slobodkin A.I."/>
        </authorList>
    </citation>
    <scope>NUCLEOTIDE SEQUENCE [LARGE SCALE GENOMIC DNA]</scope>
    <source>
        <strain evidence="2 3">SM250</strain>
    </source>
</reference>
<evidence type="ECO:0000313" key="2">
    <source>
        <dbReference type="EMBL" id="TXF11997.1"/>
    </source>
</evidence>
<keyword evidence="1" id="KW-0472">Membrane</keyword>
<protein>
    <recommendedName>
        <fullName evidence="4">Prepilin-type N-terminal cleavage/methylation domain-containing protein</fullName>
    </recommendedName>
</protein>
<proteinExistence type="predicted"/>
<sequence length="319" mass="34443">MKPGNKLAATRGFTIVEMMVAITVGLFLVGALAVVVLGSSATSRTRERASELQTNGRYAMELIKRDLLHAGYLGISSLFSPDQPLTVGHPGPPPIPAITVANVCDPNNVGRLSQRIWGSEDSNPYSATCIPAANYARGDVLVIRGLNPTPVSAPFSSTLVYYRSAYEGGAPFVGPTPPDFTGTNRAPPYVDYLVDETVYYVSPHTTSASENPKVPALYRLRLSSGPAMVPELVASGVENLQVRYGIFQTNDTVRYLAADEMTATDWDLVRSVQVFLLMRAATPEPGYLNNTTYSMGGDSYTVNDAYPRLLLTAVVQLRN</sequence>
<dbReference type="InterPro" id="IPR012902">
    <property type="entry name" value="N_methyl_site"/>
</dbReference>
<dbReference type="Pfam" id="PF07963">
    <property type="entry name" value="N_methyl"/>
    <property type="match status" value="1"/>
</dbReference>
<dbReference type="OrthoDB" id="5296662at2"/>
<organism evidence="2 3">
    <name type="scientific">Pelomicrobium methylotrophicum</name>
    <dbReference type="NCBI Taxonomy" id="2602750"/>
    <lineage>
        <taxon>Bacteria</taxon>
        <taxon>Pseudomonadati</taxon>
        <taxon>Pseudomonadota</taxon>
        <taxon>Hydrogenophilia</taxon>
        <taxon>Hydrogenophilia incertae sedis</taxon>
        <taxon>Pelomicrobium</taxon>
    </lineage>
</organism>
<dbReference type="GO" id="GO:0043683">
    <property type="term" value="P:type IV pilus assembly"/>
    <property type="evidence" value="ECO:0007669"/>
    <property type="project" value="InterPro"/>
</dbReference>